<gene>
    <name evidence="16" type="ORF">A9404_07295</name>
</gene>
<evidence type="ECO:0000256" key="8">
    <source>
        <dbReference type="ARBA" id="ARBA00022763"/>
    </source>
</evidence>
<dbReference type="GO" id="GO:0006284">
    <property type="term" value="P:base-excision repair"/>
    <property type="evidence" value="ECO:0007669"/>
    <property type="project" value="UniProtKB-UniRule"/>
</dbReference>
<dbReference type="Gene3D" id="3.90.79.10">
    <property type="entry name" value="Nucleoside Triphosphate Pyrophosphohydrolase"/>
    <property type="match status" value="1"/>
</dbReference>
<organism evidence="16 17">
    <name type="scientific">Halothiobacillus diazotrophicus</name>
    <dbReference type="NCBI Taxonomy" id="1860122"/>
    <lineage>
        <taxon>Bacteria</taxon>
        <taxon>Pseudomonadati</taxon>
        <taxon>Pseudomonadota</taxon>
        <taxon>Gammaproteobacteria</taxon>
        <taxon>Chromatiales</taxon>
        <taxon>Halothiobacillaceae</taxon>
        <taxon>Halothiobacillus</taxon>
    </lineage>
</organism>
<dbReference type="InterPro" id="IPR005760">
    <property type="entry name" value="A/G_AdeGlyc_MutY"/>
</dbReference>
<evidence type="ECO:0000256" key="6">
    <source>
        <dbReference type="ARBA" id="ARBA00022485"/>
    </source>
</evidence>
<comment type="function">
    <text evidence="2">Adenine glycosylase active on G-A mispairs. MutY also corrects error-prone DNA synthesis past GO lesions which are due to the oxidatively damaged form of guanine: 7,8-dihydro-8-oxoguanine (8-oxo-dGTP).</text>
</comment>
<keyword evidence="12" id="KW-0234">DNA repair</keyword>
<dbReference type="Gene3D" id="1.10.340.30">
    <property type="entry name" value="Hypothetical protein, domain 2"/>
    <property type="match status" value="1"/>
</dbReference>
<evidence type="ECO:0000256" key="7">
    <source>
        <dbReference type="ARBA" id="ARBA00022723"/>
    </source>
</evidence>
<dbReference type="InterPro" id="IPR023170">
    <property type="entry name" value="HhH_base_excis_C"/>
</dbReference>
<evidence type="ECO:0000313" key="17">
    <source>
        <dbReference type="Proteomes" id="UP000078596"/>
    </source>
</evidence>
<evidence type="ECO:0000256" key="12">
    <source>
        <dbReference type="ARBA" id="ARBA00023204"/>
    </source>
</evidence>
<keyword evidence="6" id="KW-0004">4Fe-4S</keyword>
<dbReference type="AlphaFoldDB" id="A0A191ZH84"/>
<proteinExistence type="inferred from homology"/>
<dbReference type="InterPro" id="IPR029119">
    <property type="entry name" value="MutY_C"/>
</dbReference>
<dbReference type="Pfam" id="PF00730">
    <property type="entry name" value="HhH-GPD"/>
    <property type="match status" value="1"/>
</dbReference>
<dbReference type="Gene3D" id="1.10.1670.10">
    <property type="entry name" value="Helix-hairpin-Helix base-excision DNA repair enzymes (C-terminal)"/>
    <property type="match status" value="1"/>
</dbReference>
<dbReference type="PANTHER" id="PTHR42944:SF1">
    <property type="entry name" value="ADENINE DNA GLYCOSYLASE"/>
    <property type="match status" value="1"/>
</dbReference>
<dbReference type="EC" id="3.2.2.31" evidence="4 14"/>
<sequence>MSDTVSLAPFSARLLTWFDVHGRHDLPWQHPRTPYRVWVSEVMLQQTQVATVIDYFNRFMERFPRLEDLAAASIDEVLALWSGLGYYARARNLHAAARVMAQQGIPETLAHWLALPGVGSSTAAAIMAQAFDEPATILDGNVKRVIARHAGIDTPIEQSATVQALYQVAKEYTPDARFADYTQAIMDLGATCCTRTQPECGRCPVAEDCVARQTDRVDALPARRRRVTVPTRAGTFYLIQDSARRVLLVRRPPTGIWGGLWCLPEPESLPSWAAEGPALADECPTLDFQHRFTHFILSATVLRLRLDAEDVQALPPEETCWLDLVEYRQDMIQLGLPKPIQRLLMTEALEVVCPHMPREPDRAGKPSEGQSGTA</sequence>
<dbReference type="KEGG" id="haz:A9404_07295"/>
<dbReference type="GO" id="GO:0035485">
    <property type="term" value="F:adenine/guanine mispair binding"/>
    <property type="evidence" value="ECO:0007669"/>
    <property type="project" value="TreeGrafter"/>
</dbReference>
<evidence type="ECO:0000256" key="2">
    <source>
        <dbReference type="ARBA" id="ARBA00002933"/>
    </source>
</evidence>
<dbReference type="SUPFAM" id="SSF55811">
    <property type="entry name" value="Nudix"/>
    <property type="match status" value="1"/>
</dbReference>
<dbReference type="InterPro" id="IPR011257">
    <property type="entry name" value="DNA_glycosylase"/>
</dbReference>
<evidence type="ECO:0000256" key="3">
    <source>
        <dbReference type="ARBA" id="ARBA00008343"/>
    </source>
</evidence>
<dbReference type="STRING" id="1860122.A9404_07295"/>
<dbReference type="InterPro" id="IPR003265">
    <property type="entry name" value="HhH-GPD_domain"/>
</dbReference>
<keyword evidence="9" id="KW-0378">Hydrolase</keyword>
<accession>A0A191ZH84</accession>
<evidence type="ECO:0000313" key="16">
    <source>
        <dbReference type="EMBL" id="ANJ67213.1"/>
    </source>
</evidence>
<keyword evidence="10 14" id="KW-0408">Iron</keyword>
<dbReference type="CDD" id="cd00056">
    <property type="entry name" value="ENDO3c"/>
    <property type="match status" value="1"/>
</dbReference>
<evidence type="ECO:0000256" key="10">
    <source>
        <dbReference type="ARBA" id="ARBA00023004"/>
    </source>
</evidence>
<dbReference type="GO" id="GO:0000701">
    <property type="term" value="F:purine-specific mismatch base pair DNA N-glycosylase activity"/>
    <property type="evidence" value="ECO:0007669"/>
    <property type="project" value="UniProtKB-EC"/>
</dbReference>
<keyword evidence="11" id="KW-0411">Iron-sulfur</keyword>
<dbReference type="CDD" id="cd03431">
    <property type="entry name" value="NUDIX_DNA_Glycosylase_C-MutY"/>
    <property type="match status" value="1"/>
</dbReference>
<evidence type="ECO:0000256" key="13">
    <source>
        <dbReference type="ARBA" id="ARBA00023295"/>
    </source>
</evidence>
<evidence type="ECO:0000256" key="1">
    <source>
        <dbReference type="ARBA" id="ARBA00000843"/>
    </source>
</evidence>
<dbReference type="PANTHER" id="PTHR42944">
    <property type="entry name" value="ADENINE DNA GLYCOSYLASE"/>
    <property type="match status" value="1"/>
</dbReference>
<dbReference type="Pfam" id="PF14815">
    <property type="entry name" value="NUDIX_4"/>
    <property type="match status" value="1"/>
</dbReference>
<dbReference type="NCBIfam" id="TIGR01084">
    <property type="entry name" value="mutY"/>
    <property type="match status" value="1"/>
</dbReference>
<dbReference type="InterPro" id="IPR044298">
    <property type="entry name" value="MIG/MutY"/>
</dbReference>
<dbReference type="EMBL" id="CP016027">
    <property type="protein sequence ID" value="ANJ67213.1"/>
    <property type="molecule type" value="Genomic_DNA"/>
</dbReference>
<evidence type="ECO:0000259" key="15">
    <source>
        <dbReference type="SMART" id="SM00478"/>
    </source>
</evidence>
<evidence type="ECO:0000256" key="14">
    <source>
        <dbReference type="RuleBase" id="RU365096"/>
    </source>
</evidence>
<evidence type="ECO:0000256" key="11">
    <source>
        <dbReference type="ARBA" id="ARBA00023014"/>
    </source>
</evidence>
<name>A0A191ZH84_9GAMM</name>
<feature type="domain" description="HhH-GPD" evidence="15">
    <location>
        <begin position="43"/>
        <end position="191"/>
    </location>
</feature>
<comment type="cofactor">
    <cofactor evidence="14">
        <name>[4Fe-4S] cluster</name>
        <dbReference type="ChEBI" id="CHEBI:49883"/>
    </cofactor>
    <text evidence="14">Binds 1 [4Fe-4S] cluster.</text>
</comment>
<dbReference type="GO" id="GO:0046872">
    <property type="term" value="F:metal ion binding"/>
    <property type="evidence" value="ECO:0007669"/>
    <property type="project" value="UniProtKB-UniRule"/>
</dbReference>
<dbReference type="GO" id="GO:0006298">
    <property type="term" value="P:mismatch repair"/>
    <property type="evidence" value="ECO:0007669"/>
    <property type="project" value="TreeGrafter"/>
</dbReference>
<dbReference type="GO" id="GO:0034039">
    <property type="term" value="F:8-oxo-7,8-dihydroguanine DNA N-glycosylase activity"/>
    <property type="evidence" value="ECO:0007669"/>
    <property type="project" value="TreeGrafter"/>
</dbReference>
<dbReference type="GO" id="GO:0051539">
    <property type="term" value="F:4 iron, 4 sulfur cluster binding"/>
    <property type="evidence" value="ECO:0007669"/>
    <property type="project" value="UniProtKB-UniRule"/>
</dbReference>
<keyword evidence="13 14" id="KW-0326">Glycosidase</keyword>
<evidence type="ECO:0000256" key="9">
    <source>
        <dbReference type="ARBA" id="ARBA00022801"/>
    </source>
</evidence>
<keyword evidence="8 14" id="KW-0227">DNA damage</keyword>
<dbReference type="SMART" id="SM00478">
    <property type="entry name" value="ENDO3c"/>
    <property type="match status" value="1"/>
</dbReference>
<keyword evidence="7" id="KW-0479">Metal-binding</keyword>
<comment type="similarity">
    <text evidence="3 14">Belongs to the Nth/MutY family.</text>
</comment>
<comment type="catalytic activity">
    <reaction evidence="1 14">
        <text>Hydrolyzes free adenine bases from 7,8-dihydro-8-oxoguanine:adenine mismatched double-stranded DNA, leaving an apurinic site.</text>
        <dbReference type="EC" id="3.2.2.31"/>
    </reaction>
</comment>
<protein>
    <recommendedName>
        <fullName evidence="5 14">Adenine DNA glycosylase</fullName>
        <ecNumber evidence="4 14">3.2.2.31</ecNumber>
    </recommendedName>
</protein>
<evidence type="ECO:0000256" key="5">
    <source>
        <dbReference type="ARBA" id="ARBA00022023"/>
    </source>
</evidence>
<dbReference type="Proteomes" id="UP000078596">
    <property type="component" value="Chromosome"/>
</dbReference>
<evidence type="ECO:0000256" key="4">
    <source>
        <dbReference type="ARBA" id="ARBA00012045"/>
    </source>
</evidence>
<keyword evidence="17" id="KW-1185">Reference proteome</keyword>
<dbReference type="SUPFAM" id="SSF48150">
    <property type="entry name" value="DNA-glycosylase"/>
    <property type="match status" value="1"/>
</dbReference>
<dbReference type="GO" id="GO:0032357">
    <property type="term" value="F:oxidized purine DNA binding"/>
    <property type="evidence" value="ECO:0007669"/>
    <property type="project" value="TreeGrafter"/>
</dbReference>
<reference evidence="16 17" key="1">
    <citation type="submission" date="2016-06" db="EMBL/GenBank/DDBJ databases">
        <title>Insight into the functional genes involving in sulfur oxidation in Pearl River water.</title>
        <authorList>
            <person name="Luo J."/>
            <person name="Tan X."/>
            <person name="Lin W."/>
        </authorList>
    </citation>
    <scope>NUCLEOTIDE SEQUENCE [LARGE SCALE GENOMIC DNA]</scope>
    <source>
        <strain evidence="16 17">LS2</strain>
    </source>
</reference>
<dbReference type="InterPro" id="IPR015797">
    <property type="entry name" value="NUDIX_hydrolase-like_dom_sf"/>
</dbReference>
<dbReference type="FunFam" id="1.10.340.30:FF:000002">
    <property type="entry name" value="Adenine DNA glycosylase"/>
    <property type="match status" value="1"/>
</dbReference>